<dbReference type="Pfam" id="PF09822">
    <property type="entry name" value="ABC_transp_aux"/>
    <property type="match status" value="1"/>
</dbReference>
<comment type="caution">
    <text evidence="5">The sequence shown here is derived from an EMBL/GenBank/DDBJ whole genome shotgun (WGS) entry which is preliminary data.</text>
</comment>
<organism evidence="5 6">
    <name type="scientific">Marinicauda salina</name>
    <dbReference type="NCBI Taxonomy" id="2135793"/>
    <lineage>
        <taxon>Bacteria</taxon>
        <taxon>Pseudomonadati</taxon>
        <taxon>Pseudomonadota</taxon>
        <taxon>Alphaproteobacteria</taxon>
        <taxon>Maricaulales</taxon>
        <taxon>Maricaulaceae</taxon>
        <taxon>Marinicauda</taxon>
    </lineage>
</organism>
<keyword evidence="1" id="KW-0175">Coiled coil</keyword>
<dbReference type="EMBL" id="QEXV01000001">
    <property type="protein sequence ID" value="PWE18545.1"/>
    <property type="molecule type" value="Genomic_DNA"/>
</dbReference>
<gene>
    <name evidence="5" type="ORF">DDZ18_02775</name>
</gene>
<evidence type="ECO:0000259" key="3">
    <source>
        <dbReference type="Pfam" id="PF09822"/>
    </source>
</evidence>
<evidence type="ECO:0000256" key="1">
    <source>
        <dbReference type="SAM" id="Coils"/>
    </source>
</evidence>
<dbReference type="RefSeq" id="WP_109251820.1">
    <property type="nucleotide sequence ID" value="NZ_QEXV01000001.1"/>
</dbReference>
<reference evidence="6" key="1">
    <citation type="submission" date="2018-05" db="EMBL/GenBank/DDBJ databases">
        <authorList>
            <person name="Liu B.-T."/>
        </authorList>
    </citation>
    <scope>NUCLEOTIDE SEQUENCE [LARGE SCALE GENOMIC DNA]</scope>
    <source>
        <strain evidence="6">WD6-1</strain>
    </source>
</reference>
<keyword evidence="2" id="KW-1133">Transmembrane helix</keyword>
<evidence type="ECO:0000313" key="5">
    <source>
        <dbReference type="EMBL" id="PWE18545.1"/>
    </source>
</evidence>
<dbReference type="InterPro" id="IPR019196">
    <property type="entry name" value="ABC_transp_unknown"/>
</dbReference>
<keyword evidence="2" id="KW-0812">Transmembrane</keyword>
<feature type="transmembrane region" description="Helical" evidence="2">
    <location>
        <begin position="586"/>
        <end position="608"/>
    </location>
</feature>
<feature type="domain" description="ABC-type uncharacterised transport system" evidence="3">
    <location>
        <begin position="175"/>
        <end position="453"/>
    </location>
</feature>
<accession>A0A2U2BX05</accession>
<evidence type="ECO:0000259" key="4">
    <source>
        <dbReference type="Pfam" id="PF23357"/>
    </source>
</evidence>
<dbReference type="AlphaFoldDB" id="A0A2U2BX05"/>
<sequence>MSHARFAAVVIAAVIVLFAGGNLISDVLLRGVRADFTERGLYALSPGARTVIDRLDEPVDLTFYYSRTEAARYPGLRAYAARVRELLRTMTARSRGMIRLDEVDPEPFSEAEDAAITAGLEPISGDAGGRIFFGLVGRNAVDDERMIGFFDPADEARLEYELVRVIAQLERARIPSIAVISDLPFEPDGEGDSANPVIDELAGAFDVRWLDAGFEAIPDVDALFLLHPPPLSEGQTYLVDQFALSRGRVLVAVDPLAHVALKPGPDGVPPVQAQRASDLPRLLAAWGVRYDPTVAVMDRAHGLPVQVVEDGRARTRAYPLWFAAPPAGLSAESPATAALARGINFGSPGLLTPAEGADTAFEPLVRTSPDGARLDVDIAAGSPGPAELLAGYAPDDDAPLTLAARVSGALSTAYPDGPPAGEIAFEPSDHLSASAGPGEVVVIADADWLDPAYYLRSDPVDGGRIVADNPALALNLADRLAGDPALVSLRSRSSSARPMTRVEALRAEAEARYLEVQRELEAELEAARERLEELNAAGESSVLGGASRDEAAEAEQLRARMVEARARLREVERGFRREIDALERALVFWTMWAPPLGVALLGAIFLFLRRRGAP</sequence>
<dbReference type="Proteomes" id="UP000245168">
    <property type="component" value="Unassembled WGS sequence"/>
</dbReference>
<feature type="domain" description="DUF7088" evidence="4">
    <location>
        <begin position="39"/>
        <end position="136"/>
    </location>
</feature>
<evidence type="ECO:0000256" key="2">
    <source>
        <dbReference type="SAM" id="Phobius"/>
    </source>
</evidence>
<feature type="coiled-coil region" evidence="1">
    <location>
        <begin position="499"/>
        <end position="585"/>
    </location>
</feature>
<proteinExistence type="predicted"/>
<evidence type="ECO:0000313" key="6">
    <source>
        <dbReference type="Proteomes" id="UP000245168"/>
    </source>
</evidence>
<name>A0A2U2BX05_9PROT</name>
<keyword evidence="2" id="KW-0472">Membrane</keyword>
<keyword evidence="6" id="KW-1185">Reference proteome</keyword>
<dbReference type="OrthoDB" id="9777219at2"/>
<dbReference type="InterPro" id="IPR055396">
    <property type="entry name" value="DUF7088"/>
</dbReference>
<dbReference type="Pfam" id="PF23357">
    <property type="entry name" value="DUF7088"/>
    <property type="match status" value="1"/>
</dbReference>
<protein>
    <submittedName>
        <fullName evidence="5">Uncharacterized protein</fullName>
    </submittedName>
</protein>